<evidence type="ECO:0000313" key="2">
    <source>
        <dbReference type="EMBL" id="MPN52310.1"/>
    </source>
</evidence>
<comment type="caution">
    <text evidence="2">The sequence shown here is derived from an EMBL/GenBank/DDBJ whole genome shotgun (WGS) entry which is preliminary data.</text>
</comment>
<accession>A0A645IMI8</accession>
<organism evidence="2">
    <name type="scientific">bioreactor metagenome</name>
    <dbReference type="NCBI Taxonomy" id="1076179"/>
    <lineage>
        <taxon>unclassified sequences</taxon>
        <taxon>metagenomes</taxon>
        <taxon>ecological metagenomes</taxon>
    </lineage>
</organism>
<sequence>MCKNRVKSGCLLLAQFSPVPLAMLFTVELYIMQRGCICYWFKFLEVTLPTYKLVFEVVVLVAKPLIAMMFFLRH</sequence>
<evidence type="ECO:0000256" key="1">
    <source>
        <dbReference type="SAM" id="Phobius"/>
    </source>
</evidence>
<reference evidence="2" key="1">
    <citation type="submission" date="2019-08" db="EMBL/GenBank/DDBJ databases">
        <authorList>
            <person name="Kucharzyk K."/>
            <person name="Murdoch R.W."/>
            <person name="Higgins S."/>
            <person name="Loffler F."/>
        </authorList>
    </citation>
    <scope>NUCLEOTIDE SEQUENCE</scope>
</reference>
<keyword evidence="1" id="KW-0472">Membrane</keyword>
<gene>
    <name evidence="2" type="ORF">SDC9_199966</name>
</gene>
<feature type="transmembrane region" description="Helical" evidence="1">
    <location>
        <begin position="53"/>
        <end position="72"/>
    </location>
</feature>
<proteinExistence type="predicted"/>
<dbReference type="AlphaFoldDB" id="A0A645IMI8"/>
<keyword evidence="1" id="KW-1133">Transmembrane helix</keyword>
<dbReference type="EMBL" id="VSSQ01118291">
    <property type="protein sequence ID" value="MPN52310.1"/>
    <property type="molecule type" value="Genomic_DNA"/>
</dbReference>
<name>A0A645IMI8_9ZZZZ</name>
<protein>
    <submittedName>
        <fullName evidence="2">Uncharacterized protein</fullName>
    </submittedName>
</protein>
<feature type="transmembrane region" description="Helical" evidence="1">
    <location>
        <begin position="12"/>
        <end position="33"/>
    </location>
</feature>
<keyword evidence="1" id="KW-0812">Transmembrane</keyword>